<dbReference type="EMBL" id="CABPSM010000009">
    <property type="protein sequence ID" value="VVE23603.1"/>
    <property type="molecule type" value="Genomic_DNA"/>
</dbReference>
<name>A0A5E4WHF3_9BURK</name>
<evidence type="ECO:0000313" key="2">
    <source>
        <dbReference type="Proteomes" id="UP000343317"/>
    </source>
</evidence>
<gene>
    <name evidence="1" type="ORF">PHO31112_03261</name>
</gene>
<sequence length="33" mass="3627">MSQSTTFSAAPTDHGQCRSLDLRGKIALIDGYW</sequence>
<protein>
    <submittedName>
        <fullName evidence="1">Cupin</fullName>
    </submittedName>
</protein>
<dbReference type="Proteomes" id="UP000343317">
    <property type="component" value="Unassembled WGS sequence"/>
</dbReference>
<keyword evidence="2" id="KW-1185">Reference proteome</keyword>
<reference evidence="1 2" key="1">
    <citation type="submission" date="2019-08" db="EMBL/GenBank/DDBJ databases">
        <authorList>
            <person name="Peeters C."/>
        </authorList>
    </citation>
    <scope>NUCLEOTIDE SEQUENCE [LARGE SCALE GENOMIC DNA]</scope>
    <source>
        <strain evidence="1 2">LMG 31112</strain>
    </source>
</reference>
<organism evidence="1 2">
    <name type="scientific">Pandoraea horticolens</name>
    <dbReference type="NCBI Taxonomy" id="2508298"/>
    <lineage>
        <taxon>Bacteria</taxon>
        <taxon>Pseudomonadati</taxon>
        <taxon>Pseudomonadota</taxon>
        <taxon>Betaproteobacteria</taxon>
        <taxon>Burkholderiales</taxon>
        <taxon>Burkholderiaceae</taxon>
        <taxon>Pandoraea</taxon>
    </lineage>
</organism>
<dbReference type="AlphaFoldDB" id="A0A5E4WHF3"/>
<proteinExistence type="predicted"/>
<accession>A0A5E4WHF3</accession>
<evidence type="ECO:0000313" key="1">
    <source>
        <dbReference type="EMBL" id="VVE23603.1"/>
    </source>
</evidence>